<evidence type="ECO:0000313" key="1">
    <source>
        <dbReference type="EMBL" id="PRQ71046.1"/>
    </source>
</evidence>
<dbReference type="SUPFAM" id="SSF52047">
    <property type="entry name" value="RNI-like"/>
    <property type="match status" value="1"/>
</dbReference>
<gene>
    <name evidence="1" type="ORF">AAT19DRAFT_10586</name>
</gene>
<dbReference type="OrthoDB" id="10277050at2759"/>
<proteinExistence type="predicted"/>
<organism evidence="1 2">
    <name type="scientific">Rhodotorula toruloides</name>
    <name type="common">Yeast</name>
    <name type="synonym">Rhodosporidium toruloides</name>
    <dbReference type="NCBI Taxonomy" id="5286"/>
    <lineage>
        <taxon>Eukaryota</taxon>
        <taxon>Fungi</taxon>
        <taxon>Dikarya</taxon>
        <taxon>Basidiomycota</taxon>
        <taxon>Pucciniomycotina</taxon>
        <taxon>Microbotryomycetes</taxon>
        <taxon>Sporidiobolales</taxon>
        <taxon>Sporidiobolaceae</taxon>
        <taxon>Rhodotorula</taxon>
    </lineage>
</organism>
<sequence>MAKKGGKGRTVAPRVPARRLPTLEQPIVDRIIRFLDPTTKSELKTLAKCCLVSKTCLETARPILYRVFVIVNQMDPTVIAERKAMGAHLRVLEKLVPWDDEEFRAWPKGLMWRTSYDSGEVLDRTAKRMCLSLELHKHLQSLVKELHVFGQHGYGSLAKAIERVTRVLPKVDVVKFHAHIPAKTGETPTPEDEDASQAPLSIRLFQPIAQYRHTLPVQDLTVLGTYARAAPGVFDGIAPMSSLKRLRLAFARHGSFWADISDPINRETGRYFWEPTFSLQYLRLETVFSPKIFKHLTKTSCTTLTSLHLAIREHAIDLSDFPLLRHLGIAYSRPQIAVETMATATSHLRTLELRKDRSIQWDDLKLVKDELDITIESLTDGSFLSKLGVLGDEFKSFNTVSTVLAQLPNSITRLTLSFYLGESYPALLFALAIPRWLPDLKVLDVADERRLNPDVQMGDVLPRGKKEREVREMREKVRAACEKRGVWMSAYARPWEEDEAGLEAMGRRP</sequence>
<name>A0A2S9ZZ53_RHOTO</name>
<accession>A0A2S9ZZ53</accession>
<dbReference type="EMBL" id="LCTV02000013">
    <property type="protein sequence ID" value="PRQ71046.1"/>
    <property type="molecule type" value="Genomic_DNA"/>
</dbReference>
<reference evidence="1 2" key="1">
    <citation type="journal article" date="2018" name="Elife">
        <title>Functional genomics of lipid metabolism in the oleaginous yeast Rhodosporidium toruloides.</title>
        <authorList>
            <person name="Coradetti S.T."/>
            <person name="Pinel D."/>
            <person name="Geiselman G."/>
            <person name="Ito M."/>
            <person name="Mondo S."/>
            <person name="Reilly M.C."/>
            <person name="Cheng Y.F."/>
            <person name="Bauer S."/>
            <person name="Grigoriev I."/>
            <person name="Gladden J.M."/>
            <person name="Simmons B.A."/>
            <person name="Brem R."/>
            <person name="Arkin A.P."/>
            <person name="Skerker J.M."/>
        </authorList>
    </citation>
    <scope>NUCLEOTIDE SEQUENCE [LARGE SCALE GENOMIC DNA]</scope>
    <source>
        <strain evidence="1 2">NBRC 0880</strain>
    </source>
</reference>
<dbReference type="AlphaFoldDB" id="A0A2S9ZZ53"/>
<dbReference type="Proteomes" id="UP000239560">
    <property type="component" value="Unassembled WGS sequence"/>
</dbReference>
<protein>
    <submittedName>
        <fullName evidence="1">Proteophosphoglycan ppg4</fullName>
    </submittedName>
</protein>
<evidence type="ECO:0000313" key="2">
    <source>
        <dbReference type="Proteomes" id="UP000239560"/>
    </source>
</evidence>
<comment type="caution">
    <text evidence="1">The sequence shown here is derived from an EMBL/GenBank/DDBJ whole genome shotgun (WGS) entry which is preliminary data.</text>
</comment>